<accession>A0ABD0RUZ6</accession>
<dbReference type="AlphaFoldDB" id="A0ABD0RUZ6"/>
<dbReference type="EMBL" id="JAMKFB020000002">
    <property type="protein sequence ID" value="KAL0201925.1"/>
    <property type="molecule type" value="Genomic_DNA"/>
</dbReference>
<name>A0ABD0RUZ6_CIRMR</name>
<comment type="caution">
    <text evidence="2">The sequence shown here is derived from an EMBL/GenBank/DDBJ whole genome shotgun (WGS) entry which is preliminary data.</text>
</comment>
<dbReference type="Proteomes" id="UP001529510">
    <property type="component" value="Unassembled WGS sequence"/>
</dbReference>
<evidence type="ECO:0000313" key="3">
    <source>
        <dbReference type="Proteomes" id="UP001529510"/>
    </source>
</evidence>
<evidence type="ECO:0000313" key="2">
    <source>
        <dbReference type="EMBL" id="KAL0201925.1"/>
    </source>
</evidence>
<reference evidence="2 3" key="1">
    <citation type="submission" date="2024-05" db="EMBL/GenBank/DDBJ databases">
        <title>Genome sequencing and assembly of Indian major carp, Cirrhinus mrigala (Hamilton, 1822).</title>
        <authorList>
            <person name="Mohindra V."/>
            <person name="Chowdhury L.M."/>
            <person name="Lal K."/>
            <person name="Jena J.K."/>
        </authorList>
    </citation>
    <scope>NUCLEOTIDE SEQUENCE [LARGE SCALE GENOMIC DNA]</scope>
    <source>
        <strain evidence="2">CM1030</strain>
        <tissue evidence="2">Blood</tissue>
    </source>
</reference>
<feature type="compositionally biased region" description="Polar residues" evidence="1">
    <location>
        <begin position="80"/>
        <end position="89"/>
    </location>
</feature>
<evidence type="ECO:0000256" key="1">
    <source>
        <dbReference type="SAM" id="MobiDB-lite"/>
    </source>
</evidence>
<organism evidence="2 3">
    <name type="scientific">Cirrhinus mrigala</name>
    <name type="common">Mrigala</name>
    <dbReference type="NCBI Taxonomy" id="683832"/>
    <lineage>
        <taxon>Eukaryota</taxon>
        <taxon>Metazoa</taxon>
        <taxon>Chordata</taxon>
        <taxon>Craniata</taxon>
        <taxon>Vertebrata</taxon>
        <taxon>Euteleostomi</taxon>
        <taxon>Actinopterygii</taxon>
        <taxon>Neopterygii</taxon>
        <taxon>Teleostei</taxon>
        <taxon>Ostariophysi</taxon>
        <taxon>Cypriniformes</taxon>
        <taxon>Cyprinidae</taxon>
        <taxon>Labeoninae</taxon>
        <taxon>Labeonini</taxon>
        <taxon>Cirrhinus</taxon>
    </lineage>
</organism>
<feature type="non-terminal residue" evidence="2">
    <location>
        <position position="1"/>
    </location>
</feature>
<feature type="region of interest" description="Disordered" evidence="1">
    <location>
        <begin position="62"/>
        <end position="89"/>
    </location>
</feature>
<gene>
    <name evidence="2" type="ORF">M9458_005112</name>
</gene>
<protein>
    <submittedName>
        <fullName evidence="2">Uncharacterized protein</fullName>
    </submittedName>
</protein>
<proteinExistence type="predicted"/>
<sequence length="89" mass="9612">PCAFQLMAGVYVPPDMMNAASANSRGRVCLSGCELILYEGSVRYGFASEVALLHIPLRFDQERLTDRPPGPNAAQENAVKETQGSDQPS</sequence>
<keyword evidence="3" id="KW-1185">Reference proteome</keyword>